<dbReference type="Pfam" id="PF00498">
    <property type="entry name" value="FHA"/>
    <property type="match status" value="1"/>
</dbReference>
<comment type="caution">
    <text evidence="3">The sequence shown here is derived from an EMBL/GenBank/DDBJ whole genome shotgun (WGS) entry which is preliminary data.</text>
</comment>
<name>A0A9D1ZBS3_9ACTN</name>
<gene>
    <name evidence="3" type="ORF">IAA42_06635</name>
</gene>
<dbReference type="Proteomes" id="UP000824133">
    <property type="component" value="Unassembled WGS sequence"/>
</dbReference>
<dbReference type="EMBL" id="DXCP01000048">
    <property type="protein sequence ID" value="HIY80092.1"/>
    <property type="molecule type" value="Genomic_DNA"/>
</dbReference>
<reference evidence="3" key="2">
    <citation type="submission" date="2021-04" db="EMBL/GenBank/DDBJ databases">
        <authorList>
            <person name="Gilroy R."/>
        </authorList>
    </citation>
    <scope>NUCLEOTIDE SEQUENCE</scope>
    <source>
        <strain evidence="3">ChiHjej10B9-743</strain>
    </source>
</reference>
<protein>
    <submittedName>
        <fullName evidence="3">FHA domain-containing protein</fullName>
    </submittedName>
</protein>
<evidence type="ECO:0000259" key="2">
    <source>
        <dbReference type="Pfam" id="PF00498"/>
    </source>
</evidence>
<evidence type="ECO:0000256" key="1">
    <source>
        <dbReference type="ARBA" id="ARBA00022553"/>
    </source>
</evidence>
<accession>A0A9D1ZBS3</accession>
<dbReference type="SUPFAM" id="SSF49879">
    <property type="entry name" value="SMAD/FHA domain"/>
    <property type="match status" value="1"/>
</dbReference>
<sequence length="313" mass="33502">MLTIYEPTPCGVMFDLLKRRGGITHRELAGIVLSKRPLPSGRSPRDLAHERSWLSHSVVHAPAGSLSPRYFGDWGVAAVCVLGRLRSRRGRAMTADEVVSMLAGEPGRAMDRALELCREDACLYRNAVERFAGGEGLVPGERAEALLVLFVAAGCSADARAAVSYAMEYAHDTLGRRVDTPTVSPVVDAGREARPVPSTKLGLIRIEDGYVTGNPHWLPVSGEGAVVGALAMGDDDITDVGPGVSGRHLRVWYEENDGWFAEDLGSKNGTERIDGVSRDRVRLETGVPMPLRPADELVLAGATTLVAIEGVVG</sequence>
<evidence type="ECO:0000313" key="4">
    <source>
        <dbReference type="Proteomes" id="UP000824133"/>
    </source>
</evidence>
<proteinExistence type="predicted"/>
<evidence type="ECO:0000313" key="3">
    <source>
        <dbReference type="EMBL" id="HIY80092.1"/>
    </source>
</evidence>
<dbReference type="InterPro" id="IPR000253">
    <property type="entry name" value="FHA_dom"/>
</dbReference>
<dbReference type="InterPro" id="IPR008984">
    <property type="entry name" value="SMAD_FHA_dom_sf"/>
</dbReference>
<reference evidence="3" key="1">
    <citation type="journal article" date="2021" name="PeerJ">
        <title>Extensive microbial diversity within the chicken gut microbiome revealed by metagenomics and culture.</title>
        <authorList>
            <person name="Gilroy R."/>
            <person name="Ravi A."/>
            <person name="Getino M."/>
            <person name="Pursley I."/>
            <person name="Horton D.L."/>
            <person name="Alikhan N.F."/>
            <person name="Baker D."/>
            <person name="Gharbi K."/>
            <person name="Hall N."/>
            <person name="Watson M."/>
            <person name="Adriaenssens E.M."/>
            <person name="Foster-Nyarko E."/>
            <person name="Jarju S."/>
            <person name="Secka A."/>
            <person name="Antonio M."/>
            <person name="Oren A."/>
            <person name="Chaudhuri R.R."/>
            <person name="La Ragione R."/>
            <person name="Hildebrand F."/>
            <person name="Pallen M.J."/>
        </authorList>
    </citation>
    <scope>NUCLEOTIDE SEQUENCE</scope>
    <source>
        <strain evidence="3">ChiHjej10B9-743</strain>
    </source>
</reference>
<organism evidence="3 4">
    <name type="scientific">Candidatus Olsenella excrementavium</name>
    <dbReference type="NCBI Taxonomy" id="2838709"/>
    <lineage>
        <taxon>Bacteria</taxon>
        <taxon>Bacillati</taxon>
        <taxon>Actinomycetota</taxon>
        <taxon>Coriobacteriia</taxon>
        <taxon>Coriobacteriales</taxon>
        <taxon>Atopobiaceae</taxon>
        <taxon>Olsenella</taxon>
    </lineage>
</organism>
<keyword evidence="1" id="KW-0597">Phosphoprotein</keyword>
<dbReference type="CDD" id="cd00060">
    <property type="entry name" value="FHA"/>
    <property type="match status" value="1"/>
</dbReference>
<feature type="domain" description="FHA" evidence="2">
    <location>
        <begin position="234"/>
        <end position="297"/>
    </location>
</feature>
<dbReference type="AlphaFoldDB" id="A0A9D1ZBS3"/>
<dbReference type="Gene3D" id="2.60.200.20">
    <property type="match status" value="1"/>
</dbReference>